<evidence type="ECO:0000313" key="1">
    <source>
        <dbReference type="EMBL" id="QNE35367.1"/>
    </source>
</evidence>
<dbReference type="AlphaFoldDB" id="A0A7G6YA52"/>
<name>A0A7G6YA52_9MICO</name>
<protein>
    <recommendedName>
        <fullName evidence="3">DUF2384 domain-containing protein</fullName>
    </recommendedName>
</protein>
<proteinExistence type="predicted"/>
<sequence length="189" mass="21128">MAEHGVRLQLTLTDDGVWRVTTGVNMAFVFDFHTGTVTILDDDLEHGSTELKPISAIEVGVPEPELSTEEPFLGPLLTEAELLERLVIGPETLRGFEEDRTVLRIITEAKYPAFQVVDGQLLPGLRSVLGELADGIDDAKLHWRWLTIPAEWADDRAPWELLRDGEEARVVNAAGRAAWAWRDQNRGYS</sequence>
<evidence type="ECO:0000313" key="2">
    <source>
        <dbReference type="Proteomes" id="UP000515511"/>
    </source>
</evidence>
<reference evidence="2" key="1">
    <citation type="submission" date="2019-09" db="EMBL/GenBank/DDBJ databases">
        <title>Antimicrobial potential of Antarctic Bacteria.</title>
        <authorList>
            <person name="Benaud N."/>
            <person name="Edwards R.J."/>
            <person name="Ferrari B.C."/>
        </authorList>
    </citation>
    <scope>NUCLEOTIDE SEQUENCE [LARGE SCALE GENOMIC DNA]</scope>
    <source>
        <strain evidence="2">INR9</strain>
    </source>
</reference>
<dbReference type="EMBL" id="CP043641">
    <property type="protein sequence ID" value="QNE35367.1"/>
    <property type="molecule type" value="Genomic_DNA"/>
</dbReference>
<organism evidence="1 2">
    <name type="scientific">Leifsonia shinshuensis</name>
    <dbReference type="NCBI Taxonomy" id="150026"/>
    <lineage>
        <taxon>Bacteria</taxon>
        <taxon>Bacillati</taxon>
        <taxon>Actinomycetota</taxon>
        <taxon>Actinomycetes</taxon>
        <taxon>Micrococcales</taxon>
        <taxon>Microbacteriaceae</taxon>
        <taxon>Leifsonia</taxon>
    </lineage>
</organism>
<dbReference type="RefSeq" id="WP_185278528.1">
    <property type="nucleotide sequence ID" value="NZ_CP043641.1"/>
</dbReference>
<evidence type="ECO:0008006" key="3">
    <source>
        <dbReference type="Google" id="ProtNLM"/>
    </source>
</evidence>
<dbReference type="Proteomes" id="UP000515511">
    <property type="component" value="Chromosome"/>
</dbReference>
<gene>
    <name evidence="1" type="ORF">F1C12_09655</name>
</gene>
<dbReference type="KEGG" id="lse:F1C12_09655"/>
<accession>A0A7G6YA52</accession>